<dbReference type="Gene3D" id="3.30.9.10">
    <property type="entry name" value="D-Amino Acid Oxidase, subunit A, domain 2"/>
    <property type="match status" value="1"/>
</dbReference>
<dbReference type="InterPro" id="IPR036188">
    <property type="entry name" value="FAD/NAD-bd_sf"/>
</dbReference>
<dbReference type="Pfam" id="PF01266">
    <property type="entry name" value="DAO"/>
    <property type="match status" value="1"/>
</dbReference>
<dbReference type="SUPFAM" id="SSF54373">
    <property type="entry name" value="FAD-linked reductases, C-terminal domain"/>
    <property type="match status" value="1"/>
</dbReference>
<evidence type="ECO:0000259" key="10">
    <source>
        <dbReference type="Pfam" id="PF01266"/>
    </source>
</evidence>
<reference evidence="12 13" key="1">
    <citation type="submission" date="2020-08" db="EMBL/GenBank/DDBJ databases">
        <title>Cohnella phylogeny.</title>
        <authorList>
            <person name="Dunlap C."/>
        </authorList>
    </citation>
    <scope>NUCLEOTIDE SEQUENCE [LARGE SCALE GENOMIC DNA]</scope>
    <source>
        <strain evidence="12 13">DSM 103658</strain>
    </source>
</reference>
<dbReference type="PANTHER" id="PTHR11985:SF35">
    <property type="entry name" value="ANAEROBIC GLYCEROL-3-PHOSPHATE DEHYDROGENASE SUBUNIT A"/>
    <property type="match status" value="1"/>
</dbReference>
<keyword evidence="4 9" id="KW-0285">Flavoprotein</keyword>
<proteinExistence type="inferred from homology"/>
<comment type="pathway">
    <text evidence="2">Polyol metabolism; glycerol degradation via glycerol kinase pathway; glycerone phosphate from sn-glycerol 3-phosphate (aerobic route): step 1/1.</text>
</comment>
<dbReference type="Gene3D" id="3.50.50.60">
    <property type="entry name" value="FAD/NAD(P)-binding domain"/>
    <property type="match status" value="1"/>
</dbReference>
<keyword evidence="6" id="KW-0274">FAD</keyword>
<feature type="domain" description="FAD dependent oxidoreductase" evidence="10">
    <location>
        <begin position="23"/>
        <end position="347"/>
    </location>
</feature>
<dbReference type="GO" id="GO:0009331">
    <property type="term" value="C:glycerol-3-phosphate dehydrogenase (FAD) complex"/>
    <property type="evidence" value="ECO:0007669"/>
    <property type="project" value="UniProtKB-UniRule"/>
</dbReference>
<evidence type="ECO:0000256" key="5">
    <source>
        <dbReference type="ARBA" id="ARBA00022798"/>
    </source>
</evidence>
<gene>
    <name evidence="12" type="ORF">H4Q31_02065</name>
</gene>
<accession>A0A841T7S4</accession>
<dbReference type="SUPFAM" id="SSF51905">
    <property type="entry name" value="FAD/NAD(P)-binding domain"/>
    <property type="match status" value="1"/>
</dbReference>
<dbReference type="GO" id="GO:0019563">
    <property type="term" value="P:glycerol catabolic process"/>
    <property type="evidence" value="ECO:0007669"/>
    <property type="project" value="UniProtKB-UniPathway"/>
</dbReference>
<dbReference type="InterPro" id="IPR038299">
    <property type="entry name" value="DAO_C_sf"/>
</dbReference>
<evidence type="ECO:0000313" key="13">
    <source>
        <dbReference type="Proteomes" id="UP000574133"/>
    </source>
</evidence>
<evidence type="ECO:0000256" key="8">
    <source>
        <dbReference type="ARBA" id="ARBA00049055"/>
    </source>
</evidence>
<evidence type="ECO:0000259" key="11">
    <source>
        <dbReference type="Pfam" id="PF16901"/>
    </source>
</evidence>
<organism evidence="12 13">
    <name type="scientific">Cohnella lubricantis</name>
    <dbReference type="NCBI Taxonomy" id="2163172"/>
    <lineage>
        <taxon>Bacteria</taxon>
        <taxon>Bacillati</taxon>
        <taxon>Bacillota</taxon>
        <taxon>Bacilli</taxon>
        <taxon>Bacillales</taxon>
        <taxon>Paenibacillaceae</taxon>
        <taxon>Cohnella</taxon>
    </lineage>
</organism>
<keyword evidence="13" id="KW-1185">Reference proteome</keyword>
<dbReference type="InterPro" id="IPR006076">
    <property type="entry name" value="FAD-dep_OxRdtase"/>
</dbReference>
<comment type="caution">
    <text evidence="12">The sequence shown here is derived from an EMBL/GenBank/DDBJ whole genome shotgun (WGS) entry which is preliminary data.</text>
</comment>
<dbReference type="RefSeq" id="WP_185177409.1">
    <property type="nucleotide sequence ID" value="NZ_CBCSEP010000034.1"/>
</dbReference>
<name>A0A841T7S4_9BACL</name>
<dbReference type="GO" id="GO:0046168">
    <property type="term" value="P:glycerol-3-phosphate catabolic process"/>
    <property type="evidence" value="ECO:0007669"/>
    <property type="project" value="TreeGrafter"/>
</dbReference>
<dbReference type="PROSITE" id="PS00977">
    <property type="entry name" value="FAD_G3PDH_1"/>
    <property type="match status" value="1"/>
</dbReference>
<evidence type="ECO:0000313" key="12">
    <source>
        <dbReference type="EMBL" id="MBB6676106.1"/>
    </source>
</evidence>
<dbReference type="InterPro" id="IPR000447">
    <property type="entry name" value="G3P_DH_FAD-dep"/>
</dbReference>
<dbReference type="AlphaFoldDB" id="A0A841T7S4"/>
<dbReference type="PRINTS" id="PR01001">
    <property type="entry name" value="FADG3PDH"/>
</dbReference>
<evidence type="ECO:0000256" key="4">
    <source>
        <dbReference type="ARBA" id="ARBA00022630"/>
    </source>
</evidence>
<dbReference type="Proteomes" id="UP000574133">
    <property type="component" value="Unassembled WGS sequence"/>
</dbReference>
<dbReference type="UniPathway" id="UPA00618">
    <property type="reaction ID" value="UER00674"/>
</dbReference>
<dbReference type="Pfam" id="PF16901">
    <property type="entry name" value="DAO_C"/>
    <property type="match status" value="1"/>
</dbReference>
<evidence type="ECO:0000256" key="7">
    <source>
        <dbReference type="ARBA" id="ARBA00023002"/>
    </source>
</evidence>
<feature type="domain" description="Alpha-glycerophosphate oxidase C-terminal" evidence="11">
    <location>
        <begin position="405"/>
        <end position="536"/>
    </location>
</feature>
<evidence type="ECO:0000256" key="9">
    <source>
        <dbReference type="RuleBase" id="RU361217"/>
    </source>
</evidence>
<dbReference type="PROSITE" id="PS00978">
    <property type="entry name" value="FAD_G3PDH_2"/>
    <property type="match status" value="1"/>
</dbReference>
<sequence>MNVTKIPESRREAWKRLDSDTFDLFVIGGGITGAGIALDAASRGMKTALVEMQDFAAGTSSRSTKLVHGGLRYLKQFEIGLVAEVGRERAIVYGNGPHVTTPEMMVLPIHKGGTFGKLSTSIGLMVYDFLAAVKRGERRRMLGAQETLRREPLLRQDGLLGAGYYVEYRTDDARLTLEVMKRAAEEGAAALNYVAAERFLYEGGRIIGAAVRDALTGETTEVRAAVVINAAGPWVDRLREMDGSRQGKQLRLTKGIHLVFDGERFPLRQAIYFDTPDKRMIFAIPRAGKTYVGTTDTFYEGDPAAPAMTEEERGYLLAAVNDMFPEVKLGAADVESSWAGVRPLIYEEGKNPSEISRKDEVWQSPSGLVTIAGGKLTGYRKMAETVVDLAARKLRESGGRAFPACRTKMLPISGGDVGGPDAFPAFVDRQAAEAVRCGLTEEQGKRLAQTYGSNVSRLFAIAADAKHRAAAERHGLPLDLYAAAVYAVQEEMALKPVDVLIRRTGALLFRIDHVRQYGGQVVALMAELLGWSDATRRAYASELETELASAVTPRG</sequence>
<evidence type="ECO:0000256" key="1">
    <source>
        <dbReference type="ARBA" id="ARBA00001974"/>
    </source>
</evidence>
<dbReference type="EMBL" id="JACJVN010000009">
    <property type="protein sequence ID" value="MBB6676106.1"/>
    <property type="molecule type" value="Genomic_DNA"/>
</dbReference>
<dbReference type="PANTHER" id="PTHR11985">
    <property type="entry name" value="GLYCEROL-3-PHOSPHATE DEHYDROGENASE"/>
    <property type="match status" value="1"/>
</dbReference>
<dbReference type="EC" id="1.1.5.3" evidence="9"/>
<dbReference type="Gene3D" id="1.10.8.870">
    <property type="entry name" value="Alpha-glycerophosphate oxidase, cap domain"/>
    <property type="match status" value="1"/>
</dbReference>
<protein>
    <recommendedName>
        <fullName evidence="9">Glycerol-3-phosphate dehydrogenase</fullName>
        <ecNumber evidence="9">1.1.5.3</ecNumber>
    </recommendedName>
</protein>
<evidence type="ECO:0000256" key="3">
    <source>
        <dbReference type="ARBA" id="ARBA00007330"/>
    </source>
</evidence>
<comment type="similarity">
    <text evidence="3 9">Belongs to the FAD-dependent glycerol-3-phosphate dehydrogenase family.</text>
</comment>
<keyword evidence="7 9" id="KW-0560">Oxidoreductase</keyword>
<dbReference type="GO" id="GO:0004368">
    <property type="term" value="F:glycerol-3-phosphate dehydrogenase (quinone) activity"/>
    <property type="evidence" value="ECO:0007669"/>
    <property type="project" value="UniProtKB-EC"/>
</dbReference>
<evidence type="ECO:0000256" key="6">
    <source>
        <dbReference type="ARBA" id="ARBA00022827"/>
    </source>
</evidence>
<dbReference type="InterPro" id="IPR031656">
    <property type="entry name" value="DAO_C"/>
</dbReference>
<evidence type="ECO:0000256" key="2">
    <source>
        <dbReference type="ARBA" id="ARBA00004977"/>
    </source>
</evidence>
<comment type="cofactor">
    <cofactor evidence="1 9">
        <name>FAD</name>
        <dbReference type="ChEBI" id="CHEBI:57692"/>
    </cofactor>
</comment>
<comment type="catalytic activity">
    <reaction evidence="8 9">
        <text>a quinone + sn-glycerol 3-phosphate = dihydroxyacetone phosphate + a quinol</text>
        <dbReference type="Rhea" id="RHEA:18977"/>
        <dbReference type="ChEBI" id="CHEBI:24646"/>
        <dbReference type="ChEBI" id="CHEBI:57597"/>
        <dbReference type="ChEBI" id="CHEBI:57642"/>
        <dbReference type="ChEBI" id="CHEBI:132124"/>
        <dbReference type="EC" id="1.1.5.3"/>
    </reaction>
</comment>
<keyword evidence="5" id="KW-0319">Glycerol metabolism</keyword>